<organism evidence="2 3">
    <name type="scientific">Dendrothele bispora (strain CBS 962.96)</name>
    <dbReference type="NCBI Taxonomy" id="1314807"/>
    <lineage>
        <taxon>Eukaryota</taxon>
        <taxon>Fungi</taxon>
        <taxon>Dikarya</taxon>
        <taxon>Basidiomycota</taxon>
        <taxon>Agaricomycotina</taxon>
        <taxon>Agaricomycetes</taxon>
        <taxon>Agaricomycetidae</taxon>
        <taxon>Agaricales</taxon>
        <taxon>Agaricales incertae sedis</taxon>
        <taxon>Dendrothele</taxon>
    </lineage>
</organism>
<gene>
    <name evidence="2" type="ORF">K435DRAFT_852599</name>
</gene>
<dbReference type="Proteomes" id="UP000297245">
    <property type="component" value="Unassembled WGS sequence"/>
</dbReference>
<sequence length="80" mass="8610">MSVVVDVVADSVGPSFFHTMVVVVVVGAATKRTEIRIETLELAIYPVSNVVIVIVVFAQQGCEPHLPHGSRLLPSTPTRE</sequence>
<reference evidence="2 3" key="1">
    <citation type="journal article" date="2019" name="Nat. Ecol. Evol.">
        <title>Megaphylogeny resolves global patterns of mushroom evolution.</title>
        <authorList>
            <person name="Varga T."/>
            <person name="Krizsan K."/>
            <person name="Foldi C."/>
            <person name="Dima B."/>
            <person name="Sanchez-Garcia M."/>
            <person name="Sanchez-Ramirez S."/>
            <person name="Szollosi G.J."/>
            <person name="Szarkandi J.G."/>
            <person name="Papp V."/>
            <person name="Albert L."/>
            <person name="Andreopoulos W."/>
            <person name="Angelini C."/>
            <person name="Antonin V."/>
            <person name="Barry K.W."/>
            <person name="Bougher N.L."/>
            <person name="Buchanan P."/>
            <person name="Buyck B."/>
            <person name="Bense V."/>
            <person name="Catcheside P."/>
            <person name="Chovatia M."/>
            <person name="Cooper J."/>
            <person name="Damon W."/>
            <person name="Desjardin D."/>
            <person name="Finy P."/>
            <person name="Geml J."/>
            <person name="Haridas S."/>
            <person name="Hughes K."/>
            <person name="Justo A."/>
            <person name="Karasinski D."/>
            <person name="Kautmanova I."/>
            <person name="Kiss B."/>
            <person name="Kocsube S."/>
            <person name="Kotiranta H."/>
            <person name="LaButti K.M."/>
            <person name="Lechner B.E."/>
            <person name="Liimatainen K."/>
            <person name="Lipzen A."/>
            <person name="Lukacs Z."/>
            <person name="Mihaltcheva S."/>
            <person name="Morgado L.N."/>
            <person name="Niskanen T."/>
            <person name="Noordeloos M.E."/>
            <person name="Ohm R.A."/>
            <person name="Ortiz-Santana B."/>
            <person name="Ovrebo C."/>
            <person name="Racz N."/>
            <person name="Riley R."/>
            <person name="Savchenko A."/>
            <person name="Shiryaev A."/>
            <person name="Soop K."/>
            <person name="Spirin V."/>
            <person name="Szebenyi C."/>
            <person name="Tomsovsky M."/>
            <person name="Tulloss R.E."/>
            <person name="Uehling J."/>
            <person name="Grigoriev I.V."/>
            <person name="Vagvolgyi C."/>
            <person name="Papp T."/>
            <person name="Martin F.M."/>
            <person name="Miettinen O."/>
            <person name="Hibbett D.S."/>
            <person name="Nagy L.G."/>
        </authorList>
    </citation>
    <scope>NUCLEOTIDE SEQUENCE [LARGE SCALE GENOMIC DNA]</scope>
    <source>
        <strain evidence="2 3">CBS 962.96</strain>
    </source>
</reference>
<keyword evidence="1" id="KW-1133">Transmembrane helix</keyword>
<keyword evidence="1" id="KW-0812">Transmembrane</keyword>
<evidence type="ECO:0000313" key="3">
    <source>
        <dbReference type="Proteomes" id="UP000297245"/>
    </source>
</evidence>
<evidence type="ECO:0000313" key="2">
    <source>
        <dbReference type="EMBL" id="THV02749.1"/>
    </source>
</evidence>
<feature type="transmembrane region" description="Helical" evidence="1">
    <location>
        <begin position="42"/>
        <end position="61"/>
    </location>
</feature>
<keyword evidence="3" id="KW-1185">Reference proteome</keyword>
<feature type="transmembrane region" description="Helical" evidence="1">
    <location>
        <begin position="12"/>
        <end position="30"/>
    </location>
</feature>
<dbReference type="AlphaFoldDB" id="A0A4S8MJX7"/>
<dbReference type="EMBL" id="ML179074">
    <property type="protein sequence ID" value="THV02749.1"/>
    <property type="molecule type" value="Genomic_DNA"/>
</dbReference>
<keyword evidence="1" id="KW-0472">Membrane</keyword>
<accession>A0A4S8MJX7</accession>
<protein>
    <submittedName>
        <fullName evidence="2">Uncharacterized protein</fullName>
    </submittedName>
</protein>
<name>A0A4S8MJX7_DENBC</name>
<proteinExistence type="predicted"/>
<evidence type="ECO:0000256" key="1">
    <source>
        <dbReference type="SAM" id="Phobius"/>
    </source>
</evidence>